<dbReference type="RefSeq" id="WP_136428207.1">
    <property type="nucleotide sequence ID" value="NZ_SSSM01000005.1"/>
</dbReference>
<keyword evidence="4" id="KW-1185">Reference proteome</keyword>
<organism evidence="3 4">
    <name type="scientific">Naasia lichenicola</name>
    <dbReference type="NCBI Taxonomy" id="2565933"/>
    <lineage>
        <taxon>Bacteria</taxon>
        <taxon>Bacillati</taxon>
        <taxon>Actinomycetota</taxon>
        <taxon>Actinomycetes</taxon>
        <taxon>Micrococcales</taxon>
        <taxon>Microbacteriaceae</taxon>
        <taxon>Naasia</taxon>
    </lineage>
</organism>
<dbReference type="InterPro" id="IPR014710">
    <property type="entry name" value="RmlC-like_jellyroll"/>
</dbReference>
<dbReference type="Pfam" id="PF07883">
    <property type="entry name" value="Cupin_2"/>
    <property type="match status" value="1"/>
</dbReference>
<accession>A0A4S4FIH6</accession>
<feature type="region of interest" description="Disordered" evidence="1">
    <location>
        <begin position="108"/>
        <end position="132"/>
    </location>
</feature>
<gene>
    <name evidence="3" type="ORF">E6C64_14605</name>
</gene>
<dbReference type="Proteomes" id="UP000309133">
    <property type="component" value="Unassembled WGS sequence"/>
</dbReference>
<evidence type="ECO:0000313" key="4">
    <source>
        <dbReference type="Proteomes" id="UP000309133"/>
    </source>
</evidence>
<evidence type="ECO:0000256" key="1">
    <source>
        <dbReference type="SAM" id="MobiDB-lite"/>
    </source>
</evidence>
<dbReference type="OrthoDB" id="9794183at2"/>
<proteinExistence type="predicted"/>
<name>A0A4S4FIH6_9MICO</name>
<dbReference type="Gene3D" id="2.60.120.10">
    <property type="entry name" value="Jelly Rolls"/>
    <property type="match status" value="1"/>
</dbReference>
<dbReference type="SUPFAM" id="SSF51182">
    <property type="entry name" value="RmlC-like cupins"/>
    <property type="match status" value="1"/>
</dbReference>
<dbReference type="PANTHER" id="PTHR36114:SF1">
    <property type="entry name" value="16.7 KDA PROTEIN IN WHIE LOCUS"/>
    <property type="match status" value="1"/>
</dbReference>
<evidence type="ECO:0000259" key="2">
    <source>
        <dbReference type="Pfam" id="PF07883"/>
    </source>
</evidence>
<dbReference type="EMBL" id="SSSM01000005">
    <property type="protein sequence ID" value="THG29878.1"/>
    <property type="molecule type" value="Genomic_DNA"/>
</dbReference>
<comment type="caution">
    <text evidence="3">The sequence shown here is derived from an EMBL/GenBank/DDBJ whole genome shotgun (WGS) entry which is preliminary data.</text>
</comment>
<dbReference type="PANTHER" id="PTHR36114">
    <property type="entry name" value="16.7 KDA PROTEIN IN WHIE LOCUS"/>
    <property type="match status" value="1"/>
</dbReference>
<sequence>MTDLDAKQDRVSIPEQLGALTEFWSQQIVGEANGTLLKVAKGIGSTRWHTHDDQDETFLVFEGHLTVQLRDRDVELGPGDLLIVPQGVEHCPKADEETRFLIMGTSVTSNAAGGKPDWSAAGGLPDTEPSGS</sequence>
<evidence type="ECO:0000313" key="3">
    <source>
        <dbReference type="EMBL" id="THG29878.1"/>
    </source>
</evidence>
<dbReference type="InterPro" id="IPR013096">
    <property type="entry name" value="Cupin_2"/>
</dbReference>
<dbReference type="CDD" id="cd02226">
    <property type="entry name" value="cupin_YdbB-like"/>
    <property type="match status" value="1"/>
</dbReference>
<protein>
    <submittedName>
        <fullName evidence="3">Cupin domain-containing protein</fullName>
    </submittedName>
</protein>
<reference evidence="3 4" key="1">
    <citation type="submission" date="2019-04" db="EMBL/GenBank/DDBJ databases">
        <authorList>
            <person name="Jiang L."/>
        </authorList>
    </citation>
    <scope>NUCLEOTIDE SEQUENCE [LARGE SCALE GENOMIC DNA]</scope>
    <source>
        <strain evidence="3 4">YIM 131853</strain>
    </source>
</reference>
<feature type="domain" description="Cupin type-2" evidence="2">
    <location>
        <begin position="37"/>
        <end position="101"/>
    </location>
</feature>
<dbReference type="InterPro" id="IPR052044">
    <property type="entry name" value="PKS_Associated_Protein"/>
</dbReference>
<dbReference type="AlphaFoldDB" id="A0A4S4FIH6"/>
<dbReference type="InterPro" id="IPR011051">
    <property type="entry name" value="RmlC_Cupin_sf"/>
</dbReference>